<dbReference type="AlphaFoldDB" id="A0A9W7GQ30"/>
<organism evidence="11 12">
    <name type="scientific">Triparma columacea</name>
    <dbReference type="NCBI Taxonomy" id="722753"/>
    <lineage>
        <taxon>Eukaryota</taxon>
        <taxon>Sar</taxon>
        <taxon>Stramenopiles</taxon>
        <taxon>Ochrophyta</taxon>
        <taxon>Bolidophyceae</taxon>
        <taxon>Parmales</taxon>
        <taxon>Triparmaceae</taxon>
        <taxon>Triparma</taxon>
    </lineage>
</organism>
<keyword evidence="4" id="KW-0460">Magnesium</keyword>
<evidence type="ECO:0000256" key="8">
    <source>
        <dbReference type="PROSITE-ProRule" id="PRU10111"/>
    </source>
</evidence>
<dbReference type="InterPro" id="IPR022805">
    <property type="entry name" value="PEP_COase_bac/pln-type"/>
</dbReference>
<evidence type="ECO:0000313" key="12">
    <source>
        <dbReference type="Proteomes" id="UP001165065"/>
    </source>
</evidence>
<dbReference type="InterPro" id="IPR018129">
    <property type="entry name" value="PEP_COase_Lys_AS"/>
</dbReference>
<keyword evidence="12" id="KW-1185">Reference proteome</keyword>
<dbReference type="InterPro" id="IPR015813">
    <property type="entry name" value="Pyrv/PenolPyrv_kinase-like_dom"/>
</dbReference>
<evidence type="ECO:0000256" key="2">
    <source>
        <dbReference type="ARBA" id="ARBA00008346"/>
    </source>
</evidence>
<comment type="caution">
    <text evidence="11">The sequence shown here is derived from an EMBL/GenBank/DDBJ whole genome shotgun (WGS) entry which is preliminary data.</text>
</comment>
<evidence type="ECO:0000256" key="10">
    <source>
        <dbReference type="SAM" id="MobiDB-lite"/>
    </source>
</evidence>
<gene>
    <name evidence="11" type="ORF">TrCOL_g12066</name>
</gene>
<evidence type="ECO:0000313" key="11">
    <source>
        <dbReference type="EMBL" id="GMI48120.1"/>
    </source>
</evidence>
<feature type="active site" evidence="9">
    <location>
        <position position="624"/>
    </location>
</feature>
<evidence type="ECO:0000256" key="5">
    <source>
        <dbReference type="ARBA" id="ARBA00023239"/>
    </source>
</evidence>
<dbReference type="InterPro" id="IPR021135">
    <property type="entry name" value="PEP_COase"/>
</dbReference>
<comment type="cofactor">
    <cofactor evidence="1">
        <name>Mg(2+)</name>
        <dbReference type="ChEBI" id="CHEBI:18420"/>
    </cofactor>
</comment>
<sequence>MQRFIGAQSSLRSCTKLRSLSALSQPPLGSSLADPFPTLFKEPSPTADTSDPNLALRHDVKTMGAILGSSIRSTAGNAVFNQVEQLRSLTKAWREGSGSLSDVQREVRKFTNHDLLKNSRAFAHFLRLANVAESHHRVRMLSKSDSAASTSAVRALPDKPDSSGGAISSLLSSGAATADEIHSALSTQRTELILTAHPTEVNRKTLLNHTAKIQKFLAEADRCREFGTKFEQMEVDSGLRSSISSLWQSDEVSRFKPTVQSEAQRGTLVVSAVLWRAVPSFLRKLDAEMRSALGEGRGLPLDAAPLKFGSWMGGDRDGNPNVTSNVTREVALANRIEAGKLIMEDLRTLHEELSITKATEEVGKMVGGETREPYRDLLKIIMSKMQRTLETIESDLLSVRKGLGGYDYSGGSSSIYLDTADLCKDLAVVHRSLSETGNATIAGGGLSDLIRNLNCFGLTLVPLDLRQESDRHEDAMDAITRFLGQGSYKGWDEDTKVAWLGKQISTKRPLIGRGTWRKESNEHFFTPEVVEVLDTFEMAAEQGPGTLGAYVISQATLASDVMCVLLLQLSAGSDSPLRVAPLFETLDDLEGATETMRKLWDNPAYMGRCGGKQEIMVGYSDSAKDAGRLAASWAQYETQEKLASLGREKGVEVTFFHGKGGTVGRGGNPATFHAILGHPPDTIDGRFRVTEQGEMINQNFGHPAIAERTLDIYTAAVLAERFREEKVVSGKWRDAMDRLSAVSVEEYRGIVRGDDRFVKYFRDATPELELTGLNIGSRPAKRKPGGGVESLRAIPWNMAWTQTRCNLPTWLGVGSAMGGALGGEDRETIIEMYEEWGAFRTVVDLVEMVMVKSEGDIHGMYEDALVEGEGKELGRVIRRKMMETEDALRQLTGQEELGSENALLKRSLGVRNPYVDCLNALQVECLRRLRMEADIGNKAEETVLRDALMISVNGVANGMKNTG</sequence>
<comment type="catalytic activity">
    <reaction evidence="7">
        <text>oxaloacetate + phosphate = phosphoenolpyruvate + hydrogencarbonate</text>
        <dbReference type="Rhea" id="RHEA:28370"/>
        <dbReference type="ChEBI" id="CHEBI:16452"/>
        <dbReference type="ChEBI" id="CHEBI:17544"/>
        <dbReference type="ChEBI" id="CHEBI:43474"/>
        <dbReference type="ChEBI" id="CHEBI:58702"/>
        <dbReference type="EC" id="4.1.1.31"/>
    </reaction>
</comment>
<evidence type="ECO:0000256" key="6">
    <source>
        <dbReference type="ARBA" id="ARBA00023300"/>
    </source>
</evidence>
<dbReference type="Gene3D" id="1.20.1440.90">
    <property type="entry name" value="Phosphoenolpyruvate/pyruvate domain"/>
    <property type="match status" value="1"/>
</dbReference>
<dbReference type="PANTHER" id="PTHR30523:SF6">
    <property type="entry name" value="PHOSPHOENOLPYRUVATE CARBOXYLASE"/>
    <property type="match status" value="1"/>
</dbReference>
<dbReference type="EMBL" id="BRYA01000376">
    <property type="protein sequence ID" value="GMI48120.1"/>
    <property type="molecule type" value="Genomic_DNA"/>
</dbReference>
<accession>A0A9W7GQ30</accession>
<proteinExistence type="inferred from homology"/>
<name>A0A9W7GQ30_9STRA</name>
<dbReference type="GO" id="GO:0008964">
    <property type="term" value="F:phosphoenolpyruvate carboxylase activity"/>
    <property type="evidence" value="ECO:0007669"/>
    <property type="project" value="UniProtKB-EC"/>
</dbReference>
<dbReference type="GO" id="GO:0005829">
    <property type="term" value="C:cytosol"/>
    <property type="evidence" value="ECO:0007669"/>
    <property type="project" value="TreeGrafter"/>
</dbReference>
<feature type="region of interest" description="Disordered" evidence="10">
    <location>
        <begin position="34"/>
        <end position="53"/>
    </location>
</feature>
<dbReference type="PROSITE" id="PS00393">
    <property type="entry name" value="PEPCASE_2"/>
    <property type="match status" value="1"/>
</dbReference>
<dbReference type="GO" id="GO:0006099">
    <property type="term" value="P:tricarboxylic acid cycle"/>
    <property type="evidence" value="ECO:0007669"/>
    <property type="project" value="InterPro"/>
</dbReference>
<dbReference type="NCBIfam" id="NF000584">
    <property type="entry name" value="PRK00009.1"/>
    <property type="match status" value="1"/>
</dbReference>
<reference evidence="12" key="1">
    <citation type="journal article" date="2023" name="Commun. Biol.">
        <title>Genome analysis of Parmales, the sister group of diatoms, reveals the evolutionary specialization of diatoms from phago-mixotrophs to photoautotrophs.</title>
        <authorList>
            <person name="Ban H."/>
            <person name="Sato S."/>
            <person name="Yoshikawa S."/>
            <person name="Yamada K."/>
            <person name="Nakamura Y."/>
            <person name="Ichinomiya M."/>
            <person name="Sato N."/>
            <person name="Blanc-Mathieu R."/>
            <person name="Endo H."/>
            <person name="Kuwata A."/>
            <person name="Ogata H."/>
        </authorList>
    </citation>
    <scope>NUCLEOTIDE SEQUENCE [LARGE SCALE GENOMIC DNA]</scope>
</reference>
<evidence type="ECO:0000256" key="7">
    <source>
        <dbReference type="ARBA" id="ARBA00048995"/>
    </source>
</evidence>
<protein>
    <recommendedName>
        <fullName evidence="3">phosphoenolpyruvate carboxylase</fullName>
        <ecNumber evidence="3">4.1.1.31</ecNumber>
    </recommendedName>
</protein>
<dbReference type="InterPro" id="IPR033129">
    <property type="entry name" value="PEPCASE_His_AS"/>
</dbReference>
<comment type="similarity">
    <text evidence="2">Belongs to the PEPCase type 1 family.</text>
</comment>
<dbReference type="EC" id="4.1.1.31" evidence="3"/>
<evidence type="ECO:0000256" key="1">
    <source>
        <dbReference type="ARBA" id="ARBA00001946"/>
    </source>
</evidence>
<dbReference type="Proteomes" id="UP001165065">
    <property type="component" value="Unassembled WGS sequence"/>
</dbReference>
<feature type="active site" evidence="8">
    <location>
        <position position="197"/>
    </location>
</feature>
<keyword evidence="6" id="KW-0120">Carbon dioxide fixation</keyword>
<evidence type="ECO:0000256" key="9">
    <source>
        <dbReference type="PROSITE-ProRule" id="PRU10112"/>
    </source>
</evidence>
<dbReference type="SUPFAM" id="SSF51621">
    <property type="entry name" value="Phosphoenolpyruvate/pyruvate domain"/>
    <property type="match status" value="1"/>
</dbReference>
<dbReference type="PANTHER" id="PTHR30523">
    <property type="entry name" value="PHOSPHOENOLPYRUVATE CARBOXYLASE"/>
    <property type="match status" value="1"/>
</dbReference>
<evidence type="ECO:0000256" key="4">
    <source>
        <dbReference type="ARBA" id="ARBA00022842"/>
    </source>
</evidence>
<dbReference type="HAMAP" id="MF_00595">
    <property type="entry name" value="PEPcase_type1"/>
    <property type="match status" value="1"/>
</dbReference>
<dbReference type="PROSITE" id="PS00781">
    <property type="entry name" value="PEPCASE_1"/>
    <property type="match status" value="1"/>
</dbReference>
<keyword evidence="5" id="KW-0456">Lyase</keyword>
<dbReference type="GO" id="GO:0015977">
    <property type="term" value="P:carbon fixation"/>
    <property type="evidence" value="ECO:0007669"/>
    <property type="project" value="UniProtKB-KW"/>
</dbReference>
<dbReference type="OrthoDB" id="1365747at2759"/>
<dbReference type="Pfam" id="PF00311">
    <property type="entry name" value="PEPcase"/>
    <property type="match status" value="1"/>
</dbReference>
<dbReference type="PRINTS" id="PR00150">
    <property type="entry name" value="PEPCARBXLASE"/>
</dbReference>
<evidence type="ECO:0000256" key="3">
    <source>
        <dbReference type="ARBA" id="ARBA00012305"/>
    </source>
</evidence>